<dbReference type="InterPro" id="IPR044996">
    <property type="entry name" value="COQ10-like"/>
</dbReference>
<evidence type="ECO:0000313" key="3">
    <source>
        <dbReference type="Proteomes" id="UP001528411"/>
    </source>
</evidence>
<protein>
    <submittedName>
        <fullName evidence="2">Type II toxin-antitoxin system RatA family toxin</fullName>
    </submittedName>
</protein>
<keyword evidence="3" id="KW-1185">Reference proteome</keyword>
<feature type="domain" description="Coenzyme Q-binding protein COQ10 START" evidence="1">
    <location>
        <begin position="15"/>
        <end position="134"/>
    </location>
</feature>
<comment type="caution">
    <text evidence="2">The sequence shown here is derived from an EMBL/GenBank/DDBJ whole genome shotgun (WGS) entry which is preliminary data.</text>
</comment>
<dbReference type="Proteomes" id="UP001528411">
    <property type="component" value="Unassembled WGS sequence"/>
</dbReference>
<dbReference type="RefSeq" id="WP_215964355.1">
    <property type="nucleotide sequence ID" value="NZ_JAQOMS010000002.1"/>
</dbReference>
<name>A0ABT5FIX6_9GAMM</name>
<dbReference type="CDD" id="cd07813">
    <property type="entry name" value="COQ10p_like"/>
    <property type="match status" value="1"/>
</dbReference>
<proteinExistence type="predicted"/>
<gene>
    <name evidence="2" type="ORF">PN838_23415</name>
</gene>
<evidence type="ECO:0000259" key="1">
    <source>
        <dbReference type="Pfam" id="PF03364"/>
    </source>
</evidence>
<dbReference type="PANTHER" id="PTHR12901:SF10">
    <property type="entry name" value="COENZYME Q-BINDING PROTEIN COQ10, MITOCHONDRIAL"/>
    <property type="match status" value="1"/>
</dbReference>
<organism evidence="2 3">
    <name type="scientific">Psychrosphaera algicola</name>
    <dbReference type="NCBI Taxonomy" id="3023714"/>
    <lineage>
        <taxon>Bacteria</taxon>
        <taxon>Pseudomonadati</taxon>
        <taxon>Pseudomonadota</taxon>
        <taxon>Gammaproteobacteria</taxon>
        <taxon>Alteromonadales</taxon>
        <taxon>Pseudoalteromonadaceae</taxon>
        <taxon>Psychrosphaera</taxon>
    </lineage>
</organism>
<accession>A0ABT5FIX6</accession>
<dbReference type="InterPro" id="IPR005031">
    <property type="entry name" value="COQ10_START"/>
</dbReference>
<reference evidence="2 3" key="1">
    <citation type="submission" date="2023-01" db="EMBL/GenBank/DDBJ databases">
        <title>Psychrosphaera sp. nov., isolated from marine algae.</title>
        <authorList>
            <person name="Bayburt H."/>
            <person name="Choi B.J."/>
            <person name="Kim J.M."/>
            <person name="Choi D.G."/>
            <person name="Jeon C.O."/>
        </authorList>
    </citation>
    <scope>NUCLEOTIDE SEQUENCE [LARGE SCALE GENOMIC DNA]</scope>
    <source>
        <strain evidence="2 3">G1-22</strain>
    </source>
</reference>
<evidence type="ECO:0000313" key="2">
    <source>
        <dbReference type="EMBL" id="MDC2891154.1"/>
    </source>
</evidence>
<sequence>MAQISRSALVMFNGQQMFDLVNDINAYPQFIPNCAKASSKYINDNEIEGSLLIKKAGIEKWFTTHNKLHPGKSIELSLVNGPFKFLTGQWVFTELDSNACKVELQLEFEFSSKMIELAFGKIFNQVAVNMVNAFSQRAKVVYG</sequence>
<dbReference type="PANTHER" id="PTHR12901">
    <property type="entry name" value="SPERM PROTEIN HOMOLOG"/>
    <property type="match status" value="1"/>
</dbReference>
<dbReference type="Pfam" id="PF03364">
    <property type="entry name" value="Polyketide_cyc"/>
    <property type="match status" value="1"/>
</dbReference>
<dbReference type="EMBL" id="JAQOMS010000002">
    <property type="protein sequence ID" value="MDC2891154.1"/>
    <property type="molecule type" value="Genomic_DNA"/>
</dbReference>